<evidence type="ECO:0000256" key="6">
    <source>
        <dbReference type="ARBA" id="ARBA00022989"/>
    </source>
</evidence>
<gene>
    <name evidence="8" type="primary">GET1</name>
    <name evidence="10" type="ORF">PCON_14117</name>
</gene>
<keyword evidence="3 8" id="KW-0813">Transport</keyword>
<evidence type="ECO:0000256" key="9">
    <source>
        <dbReference type="SAM" id="Phobius"/>
    </source>
</evidence>
<sequence>MVSLLLVVVILTIVTNLISTVGAPAINNLLWNLYTRLIPSPVMPKAKALRSEVLQLRKELAGTSSQDEFAKWAKIRRTLDKKVVELEAVNATLQTSRASFESRAGMFRWVITVGIRMFLQFWFSRHPMFWLPQGWVPSVIEWGLCFPRAPMGSVSINVWSFAVGQVVALVLAAGAWAWQIVGEVRGKMAPMKAQGGKKEL</sequence>
<dbReference type="InterPro" id="IPR029012">
    <property type="entry name" value="Helix_hairpin_bin_sf"/>
</dbReference>
<feature type="topological domain" description="Lumenal" evidence="8">
    <location>
        <begin position="1"/>
        <end position="4"/>
    </location>
</feature>
<proteinExistence type="inferred from homology"/>
<feature type="topological domain" description="Cytoplasmic" evidence="8">
    <location>
        <begin position="171"/>
        <end position="200"/>
    </location>
</feature>
<dbReference type="GO" id="GO:0005789">
    <property type="term" value="C:endoplasmic reticulum membrane"/>
    <property type="evidence" value="ECO:0007669"/>
    <property type="project" value="UniProtKB-SubCell"/>
</dbReference>
<accession>U4LW25</accession>
<comment type="caution">
    <text evidence="8">Lacks conserved residue(s) required for the propagation of feature annotation.</text>
</comment>
<dbReference type="GO" id="GO:0043495">
    <property type="term" value="F:protein-membrane adaptor activity"/>
    <property type="evidence" value="ECO:0007669"/>
    <property type="project" value="TreeGrafter"/>
</dbReference>
<evidence type="ECO:0000313" key="10">
    <source>
        <dbReference type="EMBL" id="CCX33086.1"/>
    </source>
</evidence>
<protein>
    <submittedName>
        <fullName evidence="10">Similar to Protein get1 acc. no. A6RUY7</fullName>
    </submittedName>
</protein>
<dbReference type="InterPro" id="IPR028945">
    <property type="entry name" value="Get1"/>
</dbReference>
<keyword evidence="11" id="KW-1185">Reference proteome</keyword>
<dbReference type="OMA" id="AEWIISF"/>
<evidence type="ECO:0000256" key="8">
    <source>
        <dbReference type="HAMAP-Rule" id="MF_03113"/>
    </source>
</evidence>
<evidence type="ECO:0000256" key="5">
    <source>
        <dbReference type="ARBA" id="ARBA00022824"/>
    </source>
</evidence>
<comment type="subcellular location">
    <subcellularLocation>
        <location evidence="1">Endoplasmic reticulum membrane</location>
        <topology evidence="1">Multi-pass membrane protein</topology>
    </subcellularLocation>
</comment>
<keyword evidence="5 8" id="KW-0256">Endoplasmic reticulum</keyword>
<reference evidence="10 11" key="1">
    <citation type="journal article" date="2013" name="PLoS Genet.">
        <title>The genome and development-dependent transcriptomes of Pyronema confluens: a window into fungal evolution.</title>
        <authorList>
            <person name="Traeger S."/>
            <person name="Altegoer F."/>
            <person name="Freitag M."/>
            <person name="Gabaldon T."/>
            <person name="Kempken F."/>
            <person name="Kumar A."/>
            <person name="Marcet-Houben M."/>
            <person name="Poggeler S."/>
            <person name="Stajich J.E."/>
            <person name="Nowrousian M."/>
        </authorList>
    </citation>
    <scope>NUCLEOTIDE SEQUENCE [LARGE SCALE GENOMIC DNA]</scope>
    <source>
        <strain evidence="11">CBS 100304</strain>
        <tissue evidence="10">Vegetative mycelium</tissue>
    </source>
</reference>
<evidence type="ECO:0000313" key="11">
    <source>
        <dbReference type="Proteomes" id="UP000018144"/>
    </source>
</evidence>
<dbReference type="PANTHER" id="PTHR42650">
    <property type="entry name" value="TAIL-ANCHORED PROTEIN INSERTION RECEPTOR WRB"/>
    <property type="match status" value="1"/>
</dbReference>
<evidence type="ECO:0000256" key="7">
    <source>
        <dbReference type="ARBA" id="ARBA00023136"/>
    </source>
</evidence>
<evidence type="ECO:0000256" key="4">
    <source>
        <dbReference type="ARBA" id="ARBA00022692"/>
    </source>
</evidence>
<dbReference type="PANTHER" id="PTHR42650:SF1">
    <property type="entry name" value="GUIDED ENTRY OF TAIL-ANCHORED PROTEINS FACTOR 1"/>
    <property type="match status" value="1"/>
</dbReference>
<evidence type="ECO:0000256" key="2">
    <source>
        <dbReference type="ARBA" id="ARBA00010799"/>
    </source>
</evidence>
<dbReference type="eggNOG" id="KOG4253">
    <property type="taxonomic scope" value="Eukaryota"/>
</dbReference>
<keyword evidence="7 8" id="KW-0472">Membrane</keyword>
<dbReference type="AlphaFoldDB" id="U4LW25"/>
<dbReference type="Gene3D" id="1.10.287.660">
    <property type="entry name" value="Helix hairpin bin"/>
    <property type="match status" value="1"/>
</dbReference>
<name>U4LW25_PYROM</name>
<feature type="transmembrane region" description="Helical" evidence="9">
    <location>
        <begin position="6"/>
        <end position="26"/>
    </location>
</feature>
<feature type="transmembrane region" description="Helical" evidence="9">
    <location>
        <begin position="156"/>
        <end position="178"/>
    </location>
</feature>
<keyword evidence="4 8" id="KW-0812">Transmembrane</keyword>
<dbReference type="OrthoDB" id="69461at2759"/>
<comment type="similarity">
    <text evidence="2 8">Belongs to the WRB/GET1 family.</text>
</comment>
<organism evidence="10 11">
    <name type="scientific">Pyronema omphalodes (strain CBS 100304)</name>
    <name type="common">Pyronema confluens</name>
    <dbReference type="NCBI Taxonomy" id="1076935"/>
    <lineage>
        <taxon>Eukaryota</taxon>
        <taxon>Fungi</taxon>
        <taxon>Dikarya</taxon>
        <taxon>Ascomycota</taxon>
        <taxon>Pezizomycotina</taxon>
        <taxon>Pezizomycetes</taxon>
        <taxon>Pezizales</taxon>
        <taxon>Pyronemataceae</taxon>
        <taxon>Pyronema</taxon>
    </lineage>
</organism>
<dbReference type="GO" id="GO:0043529">
    <property type="term" value="C:GET complex"/>
    <property type="evidence" value="ECO:0007669"/>
    <property type="project" value="InterPro"/>
</dbReference>
<evidence type="ECO:0000256" key="1">
    <source>
        <dbReference type="ARBA" id="ARBA00004477"/>
    </source>
</evidence>
<feature type="transmembrane region" description="Helical" evidence="9">
    <location>
        <begin position="106"/>
        <end position="123"/>
    </location>
</feature>
<evidence type="ECO:0000256" key="3">
    <source>
        <dbReference type="ARBA" id="ARBA00022448"/>
    </source>
</evidence>
<dbReference type="GO" id="GO:0071816">
    <property type="term" value="P:tail-anchored membrane protein insertion into ER membrane"/>
    <property type="evidence" value="ECO:0007669"/>
    <property type="project" value="InterPro"/>
</dbReference>
<dbReference type="Proteomes" id="UP000018144">
    <property type="component" value="Unassembled WGS sequence"/>
</dbReference>
<keyword evidence="6 8" id="KW-1133">Transmembrane helix</keyword>
<dbReference type="EMBL" id="HF936006">
    <property type="protein sequence ID" value="CCX33086.1"/>
    <property type="molecule type" value="Genomic_DNA"/>
</dbReference>
<dbReference type="HAMAP" id="MF_03113">
    <property type="entry name" value="Get1"/>
    <property type="match status" value="1"/>
</dbReference>
<dbReference type="STRING" id="1076935.U4LW25"/>
<dbReference type="InterPro" id="IPR027538">
    <property type="entry name" value="Get1_fungi"/>
</dbReference>
<dbReference type="Pfam" id="PF04420">
    <property type="entry name" value="CHD5"/>
    <property type="match status" value="1"/>
</dbReference>